<reference evidence="1 2" key="1">
    <citation type="journal article" date="2012" name="J. Bacteriol.">
        <title>Complete Genome Sequence of the Naphthalene-Degrading Pseudomonas putida Strain ND6.</title>
        <authorList>
            <person name="Li S."/>
            <person name="Zhao H."/>
            <person name="Li Y."/>
            <person name="Niu S."/>
            <person name="Cai B."/>
        </authorList>
    </citation>
    <scope>NUCLEOTIDE SEQUENCE [LARGE SCALE GENOMIC DNA]</scope>
    <source>
        <strain evidence="1 2">ND6</strain>
    </source>
</reference>
<sequence>MEAGFGTGTAERAFEGADHNVGAVTRQIGITALAVGA</sequence>
<protein>
    <submittedName>
        <fullName evidence="1">Uncharacterized protein</fullName>
    </submittedName>
</protein>
<evidence type="ECO:0000313" key="1">
    <source>
        <dbReference type="EMBL" id="AFK72851.1"/>
    </source>
</evidence>
<dbReference type="HOGENOM" id="CLU_3347522_0_0_6"/>
<evidence type="ECO:0000313" key="2">
    <source>
        <dbReference type="Proteomes" id="UP000005268"/>
    </source>
</evidence>
<accession>I3V530</accession>
<dbReference type="KEGG" id="ppi:YSA_11213"/>
<dbReference type="Proteomes" id="UP000005268">
    <property type="component" value="Chromosome"/>
</dbReference>
<organism evidence="1 2">
    <name type="scientific">Pseudomonas putida ND6</name>
    <dbReference type="NCBI Taxonomy" id="231023"/>
    <lineage>
        <taxon>Bacteria</taxon>
        <taxon>Pseudomonadati</taxon>
        <taxon>Pseudomonadota</taxon>
        <taxon>Gammaproteobacteria</taxon>
        <taxon>Pseudomonadales</taxon>
        <taxon>Pseudomonadaceae</taxon>
        <taxon>Pseudomonas</taxon>
    </lineage>
</organism>
<dbReference type="EMBL" id="CP003588">
    <property type="protein sequence ID" value="AFK72851.1"/>
    <property type="molecule type" value="Genomic_DNA"/>
</dbReference>
<gene>
    <name evidence="1" type="ORF">YSA_11213</name>
</gene>
<name>I3V530_PSEPU</name>
<dbReference type="AlphaFoldDB" id="I3V530"/>
<proteinExistence type="predicted"/>